<evidence type="ECO:0000313" key="3">
    <source>
        <dbReference type="Proteomes" id="UP001169027"/>
    </source>
</evidence>
<dbReference type="Proteomes" id="UP001169027">
    <property type="component" value="Unassembled WGS sequence"/>
</dbReference>
<dbReference type="RefSeq" id="WP_301816005.1">
    <property type="nucleotide sequence ID" value="NZ_JAUJZH010000043.1"/>
</dbReference>
<accession>A0ABT8SGS8</accession>
<feature type="signal peptide" evidence="1">
    <location>
        <begin position="1"/>
        <end position="20"/>
    </location>
</feature>
<dbReference type="EMBL" id="JAUKVY010000043">
    <property type="protein sequence ID" value="MDO1537558.1"/>
    <property type="molecule type" value="Genomic_DNA"/>
</dbReference>
<reference evidence="2" key="1">
    <citation type="submission" date="2023-06" db="EMBL/GenBank/DDBJ databases">
        <authorList>
            <person name="Jiang Y."/>
            <person name="Liu Q."/>
        </authorList>
    </citation>
    <scope>NUCLEOTIDE SEQUENCE</scope>
    <source>
        <strain evidence="2">CGMCC 1.12090</strain>
    </source>
</reference>
<gene>
    <name evidence="2" type="ORF">Q2T77_35495</name>
</gene>
<organism evidence="2 3">
    <name type="scientific">Variovorax ginsengisoli</name>
    <dbReference type="NCBI Taxonomy" id="363844"/>
    <lineage>
        <taxon>Bacteria</taxon>
        <taxon>Pseudomonadati</taxon>
        <taxon>Pseudomonadota</taxon>
        <taxon>Betaproteobacteria</taxon>
        <taxon>Burkholderiales</taxon>
        <taxon>Comamonadaceae</taxon>
        <taxon>Variovorax</taxon>
    </lineage>
</organism>
<feature type="chain" id="PRO_5046784106" evidence="1">
    <location>
        <begin position="21"/>
        <end position="240"/>
    </location>
</feature>
<keyword evidence="1" id="KW-0732">Signal</keyword>
<sequence length="240" mass="25938">MRTCCLVAALALATCVCAHADRTEYAFRWDPAQGGPATAQQAARQLGIADDKPKALVVRYLDVRRPAGLPDDSYGAVARERTDDDGPESMYKVRAPLSKAARKLLSTWSCPLAGPKRESKLEVDVNWAVDEGTDAAPTPREAISFSCSVEAAADAAFPPATGMVPKPCVNHVRRFKSQDDWKVEEWLLPTGKRVVELSFTVKKGSPAHRSAFQQRVDALREAGARSLADSKTLLGSTCPA</sequence>
<comment type="caution">
    <text evidence="2">The sequence shown here is derived from an EMBL/GenBank/DDBJ whole genome shotgun (WGS) entry which is preliminary data.</text>
</comment>
<evidence type="ECO:0000256" key="1">
    <source>
        <dbReference type="SAM" id="SignalP"/>
    </source>
</evidence>
<evidence type="ECO:0000313" key="2">
    <source>
        <dbReference type="EMBL" id="MDO1537558.1"/>
    </source>
</evidence>
<protein>
    <submittedName>
        <fullName evidence="2">Uncharacterized protein</fullName>
    </submittedName>
</protein>
<name>A0ABT8SGS8_9BURK</name>
<keyword evidence="3" id="KW-1185">Reference proteome</keyword>
<proteinExistence type="predicted"/>